<dbReference type="InterPro" id="IPR036890">
    <property type="entry name" value="HATPase_C_sf"/>
</dbReference>
<reference evidence="5" key="1">
    <citation type="submission" date="2015-01" db="EMBL/GenBank/DDBJ databases">
        <authorList>
            <person name="Manzoor Shahid"/>
            <person name="Zubair Saima"/>
        </authorList>
    </citation>
    <scope>NUCLEOTIDE SEQUENCE [LARGE SCALE GENOMIC DNA]</scope>
    <source>
        <strain evidence="5">V1</strain>
    </source>
</reference>
<proteinExistence type="predicted"/>
<dbReference type="EC" id="5.6.2.2" evidence="2"/>
<evidence type="ECO:0000256" key="1">
    <source>
        <dbReference type="ARBA" id="ARBA00000185"/>
    </source>
</evidence>
<dbReference type="Gene3D" id="3.30.565.10">
    <property type="entry name" value="Histidine kinase-like ATPase, C-terminal domain"/>
    <property type="match status" value="1"/>
</dbReference>
<dbReference type="PANTHER" id="PTHR45866">
    <property type="entry name" value="DNA GYRASE/TOPOISOMERASE SUBUNIT B"/>
    <property type="match status" value="1"/>
</dbReference>
<comment type="catalytic activity">
    <reaction evidence="1">
        <text>ATP-dependent breakage, passage and rejoining of double-stranded DNA.</text>
        <dbReference type="EC" id="5.6.2.2"/>
    </reaction>
</comment>
<dbReference type="SUPFAM" id="SSF55874">
    <property type="entry name" value="ATPase domain of HSP90 chaperone/DNA topoisomerase II/histidine kinase"/>
    <property type="match status" value="1"/>
</dbReference>
<name>A0A0B7GXJ4_TREPH</name>
<keyword evidence="3" id="KW-0413">Isomerase</keyword>
<dbReference type="PANTHER" id="PTHR45866:SF2">
    <property type="entry name" value="DNA TOPOISOMERASE (ATP-HYDROLYZING)"/>
    <property type="match status" value="1"/>
</dbReference>
<sequence length="92" mass="10686">MAAKNTYDESKIKTLSSLEHIRLRTGMYIGRLGNGSNPDDGIYILLKEVIDNSIDEFIMGNGNRIDVQLDFFNTSYQKRKKFYKKEFNTAQR</sequence>
<evidence type="ECO:0000313" key="5">
    <source>
        <dbReference type="Proteomes" id="UP000042527"/>
    </source>
</evidence>
<dbReference type="EMBL" id="CDNC01000023">
    <property type="protein sequence ID" value="CEM62312.1"/>
    <property type="molecule type" value="Genomic_DNA"/>
</dbReference>
<dbReference type="AlphaFoldDB" id="A0A0B7GXJ4"/>
<evidence type="ECO:0000313" key="4">
    <source>
        <dbReference type="EMBL" id="CEM62312.1"/>
    </source>
</evidence>
<accession>A0A0B7GXJ4</accession>
<gene>
    <name evidence="4" type="ORF">TPHV1_30207</name>
</gene>
<dbReference type="Proteomes" id="UP000042527">
    <property type="component" value="Unassembled WGS sequence"/>
</dbReference>
<organism evidence="4 5">
    <name type="scientific">Treponema phagedenis</name>
    <dbReference type="NCBI Taxonomy" id="162"/>
    <lineage>
        <taxon>Bacteria</taxon>
        <taxon>Pseudomonadati</taxon>
        <taxon>Spirochaetota</taxon>
        <taxon>Spirochaetia</taxon>
        <taxon>Spirochaetales</taxon>
        <taxon>Treponemataceae</taxon>
        <taxon>Treponema</taxon>
    </lineage>
</organism>
<evidence type="ECO:0000256" key="3">
    <source>
        <dbReference type="ARBA" id="ARBA00023235"/>
    </source>
</evidence>
<protein>
    <recommendedName>
        <fullName evidence="2">DNA topoisomerase (ATP-hydrolyzing)</fullName>
        <ecNumber evidence="2">5.6.2.2</ecNumber>
    </recommendedName>
</protein>
<dbReference type="GO" id="GO:0003918">
    <property type="term" value="F:DNA topoisomerase type II (double strand cut, ATP-hydrolyzing) activity"/>
    <property type="evidence" value="ECO:0007669"/>
    <property type="project" value="UniProtKB-EC"/>
</dbReference>
<evidence type="ECO:0000256" key="2">
    <source>
        <dbReference type="ARBA" id="ARBA00012895"/>
    </source>
</evidence>
<keyword evidence="5" id="KW-1185">Reference proteome</keyword>